<evidence type="ECO:0000259" key="2">
    <source>
        <dbReference type="PROSITE" id="PS50156"/>
    </source>
</evidence>
<keyword evidence="1" id="KW-1133">Transmembrane helix</keyword>
<keyword evidence="1" id="KW-0472">Membrane</keyword>
<reference evidence="3" key="2">
    <citation type="submission" date="2020-09" db="EMBL/GenBank/DDBJ databases">
        <authorList>
            <person name="Sun Q."/>
            <person name="Zhou Y."/>
        </authorList>
    </citation>
    <scope>NUCLEOTIDE SEQUENCE</scope>
    <source>
        <strain evidence="3">CGMCC 1.15758</strain>
    </source>
</reference>
<dbReference type="OrthoDB" id="5613295at2"/>
<feature type="transmembrane region" description="Helical" evidence="1">
    <location>
        <begin position="881"/>
        <end position="901"/>
    </location>
</feature>
<evidence type="ECO:0000313" key="3">
    <source>
        <dbReference type="EMBL" id="GGF88216.1"/>
    </source>
</evidence>
<dbReference type="InterPro" id="IPR001036">
    <property type="entry name" value="Acrflvin-R"/>
</dbReference>
<feature type="transmembrane region" description="Helical" evidence="1">
    <location>
        <begin position="470"/>
        <end position="497"/>
    </location>
</feature>
<dbReference type="PANTHER" id="PTHR32063:SF24">
    <property type="entry name" value="CATION EFFLUX SYSTEM (ACRB_ACRD_ACRF FAMILY)"/>
    <property type="match status" value="1"/>
</dbReference>
<dbReference type="GO" id="GO:0005886">
    <property type="term" value="C:plasma membrane"/>
    <property type="evidence" value="ECO:0007669"/>
    <property type="project" value="TreeGrafter"/>
</dbReference>
<dbReference type="InterPro" id="IPR000731">
    <property type="entry name" value="SSD"/>
</dbReference>
<dbReference type="Gene3D" id="3.30.70.1440">
    <property type="entry name" value="Multidrug efflux transporter AcrB pore domain"/>
    <property type="match status" value="1"/>
</dbReference>
<evidence type="ECO:0000256" key="1">
    <source>
        <dbReference type="SAM" id="Phobius"/>
    </source>
</evidence>
<dbReference type="SUPFAM" id="SSF82866">
    <property type="entry name" value="Multidrug efflux transporter AcrB transmembrane domain"/>
    <property type="match status" value="2"/>
</dbReference>
<dbReference type="Proteomes" id="UP000636949">
    <property type="component" value="Unassembled WGS sequence"/>
</dbReference>
<dbReference type="InterPro" id="IPR027463">
    <property type="entry name" value="AcrB_DN_DC_subdom"/>
</dbReference>
<feature type="domain" description="SSD" evidence="2">
    <location>
        <begin position="331"/>
        <end position="495"/>
    </location>
</feature>
<proteinExistence type="predicted"/>
<dbReference type="EMBL" id="BMJS01000001">
    <property type="protein sequence ID" value="GGF88216.1"/>
    <property type="molecule type" value="Genomic_DNA"/>
</dbReference>
<feature type="transmembrane region" description="Helical" evidence="1">
    <location>
        <begin position="856"/>
        <end position="874"/>
    </location>
</feature>
<sequence length="1018" mass="112266">MKWIQACLKNKLIIYLLAIMLCVGGIFALFKMSISPFPSISGNTISVTLNYPGANAQSVQQQVTQEVVARLQGIDNIHYIKATSQNGQATISLMLNDFSKESTLEAQMKILQAISSANLPSSVPQANINISGGTSTLIAFAVSSSNLSLFDINNLIQGILIPKLSSLPGVSIQSTKMSPIIKIELSPAKLAQYQLSPQEVFQLINQSYQASPLGNIQIQDKSYTLGLSNQIIKLTDFNHIIIGYQQTNSNIKGAPLLPIYLSEVATIRFEPRELNTNTVSTFNGKTSDDISLYTSTSADPFTISSISTTFVDSIAHKLNNKITITPVFDMSSVMSQSMYEVSFTILIAAILVLLVALIFLGQFKLTLVPIITIPVCLLGALLLVALMGVSLNIMTLLALVVAVGLVVDDAIVVVENITRLMEQGVKSHHAVIKGSSEIALTIIGITLTLLAVYLPLVFLSGPIAEMLKPFALTLALAVFISGIVALTLTPIMASALLKRDYRQNRYQHWFEQQLKSVVNIYHIVLDFMLGFPKLFLFIFACLITAAGFYALKLPKTVYQDDPSGRLNITVNGNTQDSAQSLQQQLKVFEPFYTAPYVQYYSATISPDENTGLLTAKVQIQTKPEYLAQNLKIAEEINAFIANHHIENAYAKISPFLNWGDDYEVNFEIYGENIKTLTDNAKTIQSQLVSSPIFAQVIADLNEPKMQFQVNIDEQKAASVGILKPQITAVLSNLYGGATLNNYFHIKGLSVPIVVRLNDKDLMNPESLKDLNIQSPLTHQTYPLSEFVNFTLTAKPDKITTFNNQQAIQILARLNKGYNVSDALAFVNQVIAKEAPTLQYQYIGSSEQYLQSNDDSLWIAIFAILSIYFLLIVLFKNFIDPFIILLCVPFSIVGGMLSLYLIDGSLNLFSMLGLITLIGLITKHGVLIIQFANNELKKGVDLKSAIEYATEHRFRPIMMTTFAMVFGALPLILSDKMLYVSRENLGIVLIGGLLIGTIFSLFIIPLMFMLIKKVEQHME</sequence>
<reference evidence="3" key="1">
    <citation type="journal article" date="2014" name="Int. J. Syst. Evol. Microbiol.">
        <title>Complete genome sequence of Corynebacterium casei LMG S-19264T (=DSM 44701T), isolated from a smear-ripened cheese.</title>
        <authorList>
            <consortium name="US DOE Joint Genome Institute (JGI-PGF)"/>
            <person name="Walter F."/>
            <person name="Albersmeier A."/>
            <person name="Kalinowski J."/>
            <person name="Ruckert C."/>
        </authorList>
    </citation>
    <scope>NUCLEOTIDE SEQUENCE</scope>
    <source>
        <strain evidence="3">CGMCC 1.15758</strain>
    </source>
</reference>
<dbReference type="SUPFAM" id="SSF82693">
    <property type="entry name" value="Multidrug efflux transporter AcrB pore domain, PN1, PN2, PC1 and PC2 subdomains"/>
    <property type="match status" value="1"/>
</dbReference>
<dbReference type="RefSeq" id="WP_117001214.1">
    <property type="nucleotide sequence ID" value="NZ_BMJS01000001.1"/>
</dbReference>
<feature type="transmembrane region" description="Helical" evidence="1">
    <location>
        <begin position="534"/>
        <end position="551"/>
    </location>
</feature>
<feature type="transmembrane region" description="Helical" evidence="1">
    <location>
        <begin position="341"/>
        <end position="360"/>
    </location>
</feature>
<dbReference type="Gene3D" id="1.20.1640.10">
    <property type="entry name" value="Multidrug efflux transporter AcrB transmembrane domain"/>
    <property type="match status" value="2"/>
</dbReference>
<feature type="transmembrane region" description="Helical" evidence="1">
    <location>
        <begin position="12"/>
        <end position="30"/>
    </location>
</feature>
<evidence type="ECO:0000313" key="4">
    <source>
        <dbReference type="Proteomes" id="UP000636949"/>
    </source>
</evidence>
<dbReference type="GO" id="GO:0042910">
    <property type="term" value="F:xenobiotic transmembrane transporter activity"/>
    <property type="evidence" value="ECO:0007669"/>
    <property type="project" value="TreeGrafter"/>
</dbReference>
<organism evidence="3 4">
    <name type="scientific">Cysteiniphilum litorale</name>
    <dbReference type="NCBI Taxonomy" id="2056700"/>
    <lineage>
        <taxon>Bacteria</taxon>
        <taxon>Pseudomonadati</taxon>
        <taxon>Pseudomonadota</taxon>
        <taxon>Gammaproteobacteria</taxon>
        <taxon>Thiotrichales</taxon>
        <taxon>Fastidiosibacteraceae</taxon>
        <taxon>Cysteiniphilum</taxon>
    </lineage>
</organism>
<feature type="transmembrane region" description="Helical" evidence="1">
    <location>
        <begin position="393"/>
        <end position="417"/>
    </location>
</feature>
<keyword evidence="1" id="KW-0812">Transmembrane</keyword>
<feature type="transmembrane region" description="Helical" evidence="1">
    <location>
        <begin position="438"/>
        <end position="458"/>
    </location>
</feature>
<dbReference type="PROSITE" id="PS50156">
    <property type="entry name" value="SSD"/>
    <property type="match status" value="1"/>
</dbReference>
<comment type="caution">
    <text evidence="3">The sequence shown here is derived from an EMBL/GenBank/DDBJ whole genome shotgun (WGS) entry which is preliminary data.</text>
</comment>
<name>A0A8J2Z2R5_9GAMM</name>
<feature type="transmembrane region" description="Helical" evidence="1">
    <location>
        <begin position="953"/>
        <end position="972"/>
    </location>
</feature>
<dbReference type="PANTHER" id="PTHR32063">
    <property type="match status" value="1"/>
</dbReference>
<feature type="transmembrane region" description="Helical" evidence="1">
    <location>
        <begin position="367"/>
        <end position="387"/>
    </location>
</feature>
<dbReference type="PRINTS" id="PR00702">
    <property type="entry name" value="ACRIFLAVINRP"/>
</dbReference>
<keyword evidence="4" id="KW-1185">Reference proteome</keyword>
<dbReference type="AlphaFoldDB" id="A0A8J2Z2R5"/>
<accession>A0A8J2Z2R5</accession>
<dbReference type="SUPFAM" id="SSF82714">
    <property type="entry name" value="Multidrug efflux transporter AcrB TolC docking domain, DN and DC subdomains"/>
    <property type="match status" value="2"/>
</dbReference>
<protein>
    <submittedName>
        <fullName evidence="3">Multidrug transporter AcrB</fullName>
    </submittedName>
</protein>
<feature type="transmembrane region" description="Helical" evidence="1">
    <location>
        <begin position="907"/>
        <end position="932"/>
    </location>
</feature>
<dbReference type="Gene3D" id="3.30.2090.10">
    <property type="entry name" value="Multidrug efflux transporter AcrB TolC docking domain, DN and DC subdomains"/>
    <property type="match status" value="2"/>
</dbReference>
<feature type="transmembrane region" description="Helical" evidence="1">
    <location>
        <begin position="984"/>
        <end position="1010"/>
    </location>
</feature>
<dbReference type="Gene3D" id="3.30.70.1320">
    <property type="entry name" value="Multidrug efflux transporter AcrB pore domain like"/>
    <property type="match status" value="1"/>
</dbReference>
<dbReference type="Gene3D" id="3.30.70.1430">
    <property type="entry name" value="Multidrug efflux transporter AcrB pore domain"/>
    <property type="match status" value="2"/>
</dbReference>
<dbReference type="Pfam" id="PF00873">
    <property type="entry name" value="ACR_tran"/>
    <property type="match status" value="1"/>
</dbReference>
<gene>
    <name evidence="3" type="ORF">GCM10010995_01820</name>
</gene>